<dbReference type="STRING" id="360104.CCC13826_1947"/>
<gene>
    <name evidence="1" type="ORF">CCC13826_1947</name>
</gene>
<dbReference type="HOGENOM" id="CLU_182829_0_0_7"/>
<organism evidence="1 2">
    <name type="scientific">Campylobacter concisus (strain 13826)</name>
    <dbReference type="NCBI Taxonomy" id="360104"/>
    <lineage>
        <taxon>Bacteria</taxon>
        <taxon>Pseudomonadati</taxon>
        <taxon>Campylobacterota</taxon>
        <taxon>Epsilonproteobacteria</taxon>
        <taxon>Campylobacterales</taxon>
        <taxon>Campylobacteraceae</taxon>
        <taxon>Campylobacter</taxon>
    </lineage>
</organism>
<dbReference type="Proteomes" id="UP000001121">
    <property type="component" value="Chromosome"/>
</dbReference>
<dbReference type="KEGG" id="cco:CCC13826_1947"/>
<sequence>MTTNIYVKILNEDIPVWRPVKAVCLKENIFKIVDKTDFEKLDEILEFGFDDIVVCKNSNGNFYAVKLYS</sequence>
<evidence type="ECO:0000313" key="2">
    <source>
        <dbReference type="Proteomes" id="UP000001121"/>
    </source>
</evidence>
<dbReference type="OrthoDB" id="5363413at2"/>
<dbReference type="RefSeq" id="WP_012001150.1">
    <property type="nucleotide sequence ID" value="NC_009802.2"/>
</dbReference>
<protein>
    <submittedName>
        <fullName evidence="1">Uncharacterized protein</fullName>
    </submittedName>
</protein>
<dbReference type="EMBL" id="CP000792">
    <property type="protein sequence ID" value="EAT97727.1"/>
    <property type="molecule type" value="Genomic_DNA"/>
</dbReference>
<name>A7ZBH6_CAMC1</name>
<evidence type="ECO:0000313" key="1">
    <source>
        <dbReference type="EMBL" id="EAT97727.1"/>
    </source>
</evidence>
<proteinExistence type="predicted"/>
<accession>A7ZBH6</accession>
<dbReference type="AlphaFoldDB" id="A7ZBH6"/>
<reference evidence="2" key="1">
    <citation type="submission" date="2007-10" db="EMBL/GenBank/DDBJ databases">
        <title>Genome sequence of Campylobacter concisus 13826 isolated from human feces.</title>
        <authorList>
            <person name="Fouts D.E."/>
            <person name="Mongodin E.F."/>
            <person name="Puiu D."/>
            <person name="Sebastian Y."/>
            <person name="Miller W.G."/>
            <person name="Mandrell R.E."/>
            <person name="On S."/>
            <person name="Nelson K.E."/>
        </authorList>
    </citation>
    <scope>NUCLEOTIDE SEQUENCE [LARGE SCALE GENOMIC DNA]</scope>
    <source>
        <strain evidence="2">13826</strain>
    </source>
</reference>
<dbReference type="eggNOG" id="ENOG50319M6">
    <property type="taxonomic scope" value="Bacteria"/>
</dbReference>